<dbReference type="EMBL" id="JANPWB010000011">
    <property type="protein sequence ID" value="KAJ1126870.1"/>
    <property type="molecule type" value="Genomic_DNA"/>
</dbReference>
<evidence type="ECO:0000313" key="2">
    <source>
        <dbReference type="Proteomes" id="UP001066276"/>
    </source>
</evidence>
<reference evidence="1" key="1">
    <citation type="journal article" date="2022" name="bioRxiv">
        <title>Sequencing and chromosome-scale assembly of the giantPleurodeles waltlgenome.</title>
        <authorList>
            <person name="Brown T."/>
            <person name="Elewa A."/>
            <person name="Iarovenko S."/>
            <person name="Subramanian E."/>
            <person name="Araus A.J."/>
            <person name="Petzold A."/>
            <person name="Susuki M."/>
            <person name="Suzuki K.-i.T."/>
            <person name="Hayashi T."/>
            <person name="Toyoda A."/>
            <person name="Oliveira C."/>
            <person name="Osipova E."/>
            <person name="Leigh N.D."/>
            <person name="Simon A."/>
            <person name="Yun M.H."/>
        </authorList>
    </citation>
    <scope>NUCLEOTIDE SEQUENCE</scope>
    <source>
        <strain evidence="1">20211129_DDA</strain>
        <tissue evidence="1">Liver</tissue>
    </source>
</reference>
<proteinExistence type="predicted"/>
<organism evidence="1 2">
    <name type="scientific">Pleurodeles waltl</name>
    <name type="common">Iberian ribbed newt</name>
    <dbReference type="NCBI Taxonomy" id="8319"/>
    <lineage>
        <taxon>Eukaryota</taxon>
        <taxon>Metazoa</taxon>
        <taxon>Chordata</taxon>
        <taxon>Craniata</taxon>
        <taxon>Vertebrata</taxon>
        <taxon>Euteleostomi</taxon>
        <taxon>Amphibia</taxon>
        <taxon>Batrachia</taxon>
        <taxon>Caudata</taxon>
        <taxon>Salamandroidea</taxon>
        <taxon>Salamandridae</taxon>
        <taxon>Pleurodelinae</taxon>
        <taxon>Pleurodeles</taxon>
    </lineage>
</organism>
<accession>A0AAV7PFG5</accession>
<keyword evidence="2" id="KW-1185">Reference proteome</keyword>
<gene>
    <name evidence="1" type="ORF">NDU88_005276</name>
</gene>
<comment type="caution">
    <text evidence="1">The sequence shown here is derived from an EMBL/GenBank/DDBJ whole genome shotgun (WGS) entry which is preliminary data.</text>
</comment>
<evidence type="ECO:0000313" key="1">
    <source>
        <dbReference type="EMBL" id="KAJ1126870.1"/>
    </source>
</evidence>
<protein>
    <submittedName>
        <fullName evidence="1">Uncharacterized protein</fullName>
    </submittedName>
</protein>
<sequence length="103" mass="12053">MPACVFADRRARLDSADTLLHVLWQFVRYGGVYTQTFNAVRSGGVFTHTSSVSKRIYICSPRYRRYLVIDIKKLRKNSERLYVCYIFNSSSRYELPFALPMDV</sequence>
<dbReference type="AlphaFoldDB" id="A0AAV7PFG5"/>
<name>A0AAV7PFG5_PLEWA</name>
<dbReference type="Proteomes" id="UP001066276">
    <property type="component" value="Chromosome 7"/>
</dbReference>